<evidence type="ECO:0000313" key="3">
    <source>
        <dbReference type="EMBL" id="CAB0581580.1"/>
    </source>
</evidence>
<dbReference type="EMBL" id="CADDAV010000001">
    <property type="protein sequence ID" value="CAB0581580.1"/>
    <property type="molecule type" value="Genomic_DNA"/>
</dbReference>
<dbReference type="InterPro" id="IPR049530">
    <property type="entry name" value="EC042_2821"/>
</dbReference>
<name>A0A1X4LNZ0_CORDP</name>
<feature type="domain" description="EC042-2821-like Restriction Endonuclease-like" evidence="2">
    <location>
        <begin position="230"/>
        <end position="327"/>
    </location>
</feature>
<dbReference type="RefSeq" id="WP_003850181.1">
    <property type="nucleotide sequence ID" value="NZ_CAXOID010000003.1"/>
</dbReference>
<gene>
    <name evidence="3" type="ORF">CIP107547_00279</name>
</gene>
<dbReference type="OMA" id="YITEDYE"/>
<proteinExistence type="predicted"/>
<feature type="domain" description="DUF3644" evidence="1">
    <location>
        <begin position="9"/>
        <end position="180"/>
    </location>
</feature>
<comment type="caution">
    <text evidence="3">The sequence shown here is derived from an EMBL/GenBank/DDBJ whole genome shotgun (WGS) entry which is preliminary data.</text>
</comment>
<organism evidence="3 4">
    <name type="scientific">Corynebacterium diphtheriae</name>
    <dbReference type="NCBI Taxonomy" id="1717"/>
    <lineage>
        <taxon>Bacteria</taxon>
        <taxon>Bacillati</taxon>
        <taxon>Actinomycetota</taxon>
        <taxon>Actinomycetes</taxon>
        <taxon>Mycobacteriales</taxon>
        <taxon>Corynebacteriaceae</taxon>
        <taxon>Corynebacterium</taxon>
    </lineage>
</organism>
<evidence type="ECO:0000259" key="2">
    <source>
        <dbReference type="Pfam" id="PF18740"/>
    </source>
</evidence>
<accession>A0A1X4LNZ0</accession>
<evidence type="ECO:0000259" key="1">
    <source>
        <dbReference type="Pfam" id="PF12358"/>
    </source>
</evidence>
<dbReference type="Pfam" id="PF12358">
    <property type="entry name" value="DUF3644"/>
    <property type="match status" value="1"/>
</dbReference>
<dbReference type="AlphaFoldDB" id="A0A1X4LNZ0"/>
<dbReference type="InterPro" id="IPR022104">
    <property type="entry name" value="DUF3644"/>
</dbReference>
<reference evidence="3 4" key="1">
    <citation type="submission" date="2020-02" db="EMBL/GenBank/DDBJ databases">
        <authorList>
            <person name="Brisse S."/>
        </authorList>
    </citation>
    <scope>NUCLEOTIDE SEQUENCE [LARGE SCALE GENOMIC DNA]</scope>
    <source>
        <strain evidence="3">CIP107547</strain>
    </source>
</reference>
<sequence>MGELDTADRLLEKSKEAFALAVELYNRPTLKYHAESCSIFLCNAWELMLKSYIIRKYGIDEIYYDDGDKTIALTDCLKKVFTNDKDPLRINMAELIRFRNTNTHFITDEYEIFYGPFLQMSVNNYADKLFELHGQSVSDLIPENHLTLAVKRGAIEPEVIRAKYEPHVAKKLLSLSKQAADAAGDGNSGRVAAIYETNFRLVKKARDADLNVYVSADAEDGITIVKDIRDSSSYYPFTANGCIEEVNKRLKKAKVQIQFRDSKKNKFTSHDFQLFIKAYAMKGDPRFSHDRKASNEVNPSWTYSQQAIKHIADELIKDPEKCLDRLKFAVSKKNN</sequence>
<evidence type="ECO:0000313" key="4">
    <source>
        <dbReference type="Proteomes" id="UP000480222"/>
    </source>
</evidence>
<dbReference type="Pfam" id="PF18740">
    <property type="entry name" value="EC042_2821"/>
    <property type="match status" value="1"/>
</dbReference>
<protein>
    <submittedName>
        <fullName evidence="3">Uncharacterized protein</fullName>
    </submittedName>
</protein>
<dbReference type="Proteomes" id="UP000480222">
    <property type="component" value="Unassembled WGS sequence"/>
</dbReference>